<dbReference type="Pfam" id="PF01381">
    <property type="entry name" value="HTH_3"/>
    <property type="match status" value="1"/>
</dbReference>
<keyword evidence="2" id="KW-0175">Coiled coil</keyword>
<reference evidence="4" key="2">
    <citation type="submission" date="2015-07" db="EMBL/GenBank/DDBJ databases">
        <title>Plasmids, circular viruses and viroids from rat gut.</title>
        <authorList>
            <person name="Jorgensen T.J."/>
            <person name="Hansen M.A."/>
            <person name="Xu Z."/>
            <person name="Tabak M.A."/>
            <person name="Sorensen S.J."/>
            <person name="Hansen L.H."/>
        </authorList>
    </citation>
    <scope>NUCLEOTIDE SEQUENCE</scope>
    <source>
        <strain evidence="4">RGRH0269</strain>
    </source>
</reference>
<evidence type="ECO:0000256" key="1">
    <source>
        <dbReference type="ARBA" id="ARBA00023125"/>
    </source>
</evidence>
<proteinExistence type="predicted"/>
<organism evidence="4">
    <name type="scientific">uncultured prokaryote</name>
    <dbReference type="NCBI Taxonomy" id="198431"/>
    <lineage>
        <taxon>unclassified sequences</taxon>
        <taxon>environmental samples</taxon>
    </lineage>
</organism>
<dbReference type="SUPFAM" id="SSF47413">
    <property type="entry name" value="lambda repressor-like DNA-binding domains"/>
    <property type="match status" value="1"/>
</dbReference>
<dbReference type="InterPro" id="IPR010982">
    <property type="entry name" value="Lambda_DNA-bd_dom_sf"/>
</dbReference>
<dbReference type="SMART" id="SM00530">
    <property type="entry name" value="HTH_XRE"/>
    <property type="match status" value="1"/>
</dbReference>
<evidence type="ECO:0000313" key="4">
    <source>
        <dbReference type="EMBL" id="CRY94516.1"/>
    </source>
</evidence>
<feature type="domain" description="HTH cro/C1-type" evidence="3">
    <location>
        <begin position="30"/>
        <end position="84"/>
    </location>
</feature>
<sequence length="147" mass="16638">MSDDQKSNPFAPYELQIDIAERKKLIAPMLAELRKAHNYSQKKVAELLGVSVQAYNGYEKARSEPPLELLVRLSFLYGVSMDIITQRNIFFLDQDGAQRELEKQKAQLAILRQEIEASGQAEPAISQFADNMQKLVDTLLAQAKNNQ</sequence>
<protein>
    <recommendedName>
        <fullName evidence="3">HTH cro/C1-type domain-containing protein</fullName>
    </recommendedName>
</protein>
<dbReference type="Gene3D" id="1.10.260.40">
    <property type="entry name" value="lambda repressor-like DNA-binding domains"/>
    <property type="match status" value="1"/>
</dbReference>
<dbReference type="PROSITE" id="PS50943">
    <property type="entry name" value="HTH_CROC1"/>
    <property type="match status" value="1"/>
</dbReference>
<dbReference type="CDD" id="cd00093">
    <property type="entry name" value="HTH_XRE"/>
    <property type="match status" value="1"/>
</dbReference>
<dbReference type="AlphaFoldDB" id="A0A0H5PXP4"/>
<evidence type="ECO:0000256" key="2">
    <source>
        <dbReference type="SAM" id="Coils"/>
    </source>
</evidence>
<keyword evidence="1" id="KW-0238">DNA-binding</keyword>
<dbReference type="EMBL" id="LN852941">
    <property type="protein sequence ID" value="CRY94516.1"/>
    <property type="molecule type" value="Genomic_DNA"/>
</dbReference>
<feature type="coiled-coil region" evidence="2">
    <location>
        <begin position="94"/>
        <end position="121"/>
    </location>
</feature>
<dbReference type="PANTHER" id="PTHR46558:SF14">
    <property type="entry name" value="HTH-TYPE TRANSCRIPTIONAL REGULATOR ANSR"/>
    <property type="match status" value="1"/>
</dbReference>
<dbReference type="InterPro" id="IPR001387">
    <property type="entry name" value="Cro/C1-type_HTH"/>
</dbReference>
<reference evidence="4" key="1">
    <citation type="submission" date="2015-06" db="EMBL/GenBank/DDBJ databases">
        <authorList>
            <person name="Joergensen T."/>
        </authorList>
    </citation>
    <scope>NUCLEOTIDE SEQUENCE</scope>
    <source>
        <strain evidence="4">RGRH0269</strain>
    </source>
</reference>
<dbReference type="PANTHER" id="PTHR46558">
    <property type="entry name" value="TRACRIPTIONAL REGULATORY PROTEIN-RELATED-RELATED"/>
    <property type="match status" value="1"/>
</dbReference>
<accession>A0A0H5PXP4</accession>
<dbReference type="GO" id="GO:0003677">
    <property type="term" value="F:DNA binding"/>
    <property type="evidence" value="ECO:0007669"/>
    <property type="project" value="UniProtKB-KW"/>
</dbReference>
<name>A0A0H5PXP4_9ZZZZ</name>
<evidence type="ECO:0000259" key="3">
    <source>
        <dbReference type="PROSITE" id="PS50943"/>
    </source>
</evidence>